<evidence type="ECO:0000313" key="1">
    <source>
        <dbReference type="EMBL" id="AAT43596.1"/>
    </source>
</evidence>
<name>Q6L0A6_PICTO</name>
<dbReference type="HOGENOM" id="CLU_138382_0_0_2"/>
<keyword evidence="4" id="KW-1185">Reference proteome</keyword>
<evidence type="ECO:0000313" key="2">
    <source>
        <dbReference type="EMBL" id="SMD31220.1"/>
    </source>
</evidence>
<reference evidence="2 4" key="3">
    <citation type="submission" date="2017-04" db="EMBL/GenBank/DDBJ databases">
        <authorList>
            <person name="Varghese N."/>
            <person name="Submissions S."/>
        </authorList>
    </citation>
    <scope>NUCLEOTIDE SEQUENCE [LARGE SCALE GENOMIC DNA]</scope>
    <source>
        <strain evidence="2 4">DSM 9789</strain>
    </source>
</reference>
<dbReference type="PaxDb" id="263820-PTO1011"/>
<dbReference type="Gene3D" id="3.40.1520.10">
    <property type="entry name" value="Ta1353-like"/>
    <property type="match status" value="1"/>
</dbReference>
<dbReference type="GeneID" id="2845058"/>
<dbReference type="EMBL" id="AE017261">
    <property type="protein sequence ID" value="AAT43596.1"/>
    <property type="molecule type" value="Genomic_DNA"/>
</dbReference>
<dbReference type="EMBL" id="FWYE01000003">
    <property type="protein sequence ID" value="SMD31220.1"/>
    <property type="molecule type" value="Genomic_DNA"/>
</dbReference>
<protein>
    <recommendedName>
        <fullName evidence="5">Adenosine monophosphate-protein transferase</fullName>
    </recommendedName>
</protein>
<dbReference type="InterPro" id="IPR036902">
    <property type="entry name" value="Ta1353-like_sf"/>
</dbReference>
<dbReference type="PATRIC" id="fig|263820.9.peg.1050"/>
<dbReference type="AlphaFoldDB" id="Q6L0A6"/>
<evidence type="ECO:0000313" key="4">
    <source>
        <dbReference type="Proteomes" id="UP000192315"/>
    </source>
</evidence>
<dbReference type="RefSeq" id="WP_011177812.1">
    <property type="nucleotide sequence ID" value="NC_005877.1"/>
</dbReference>
<dbReference type="Proteomes" id="UP000000438">
    <property type="component" value="Chromosome"/>
</dbReference>
<dbReference type="Pfam" id="PF04008">
    <property type="entry name" value="Adenosine_kin"/>
    <property type="match status" value="1"/>
</dbReference>
<dbReference type="PANTHER" id="PTHR36155">
    <property type="entry name" value="BLL5354 PROTEIN"/>
    <property type="match status" value="1"/>
</dbReference>
<sequence>MIREIVIERPDDSNVILGYSHFIKTIEDLKEIVVTSVPKCRFGIAFSEASGERLIRFDGNDRELTDIAVKNLLNVKSGHTFIIIIRDAYPINMLNAIKMCQEVGTIFAATANPLSVIVYEGSNGNGILGVIDGYSPLGIEDEAAKEKRKKLLRDIGYKS</sequence>
<organism evidence="1 3">
    <name type="scientific">Picrophilus torridus (strain ATCC 700027 / DSM 9790 / JCM 10055 / NBRC 100828 / KAW 2/3)</name>
    <dbReference type="NCBI Taxonomy" id="1122961"/>
    <lineage>
        <taxon>Archaea</taxon>
        <taxon>Methanobacteriati</taxon>
        <taxon>Thermoplasmatota</taxon>
        <taxon>Thermoplasmata</taxon>
        <taxon>Thermoplasmatales</taxon>
        <taxon>Picrophilaceae</taxon>
        <taxon>Picrophilus</taxon>
    </lineage>
</organism>
<dbReference type="KEGG" id="pto:PTO1011"/>
<dbReference type="PANTHER" id="PTHR36155:SF1">
    <property type="entry name" value="BLL5354 PROTEIN"/>
    <property type="match status" value="1"/>
</dbReference>
<accession>Q6L0A6</accession>
<dbReference type="OrthoDB" id="371841at2157"/>
<dbReference type="SUPFAM" id="SSF103165">
    <property type="entry name" value="Ta1353-like"/>
    <property type="match status" value="1"/>
</dbReference>
<evidence type="ECO:0008006" key="5">
    <source>
        <dbReference type="Google" id="ProtNLM"/>
    </source>
</evidence>
<dbReference type="eggNOG" id="arCOG04298">
    <property type="taxonomic scope" value="Archaea"/>
</dbReference>
<reference evidence="1 3" key="1">
    <citation type="journal article" date="2004" name="Proc. Natl. Acad. Sci. U.S.A.">
        <title>Genome sequence of Picrophilus torridus and its implications for life around pH 0.</title>
        <authorList>
            <person name="Futterer O."/>
            <person name="Angelov A."/>
            <person name="Liesegang H."/>
            <person name="Gottschalk G."/>
            <person name="Schleper C."/>
            <person name="Schepers B."/>
            <person name="Dock C."/>
            <person name="Antranikian G."/>
            <person name="Liebl W."/>
        </authorList>
    </citation>
    <scope>NUCLEOTIDE SEQUENCE [LARGE SCALE GENOMIC DNA]</scope>
    <source>
        <strain evidence="3">ATCC 700027 / DSM 9790 / JCM 10055 / NBRC 100828</strain>
        <strain evidence="1">DSM 9790</strain>
    </source>
</reference>
<dbReference type="InParanoid" id="Q6L0A6"/>
<gene>
    <name evidence="1" type="ordered locus">PTO1011</name>
    <name evidence="2" type="ORF">SAMN02745355_1143</name>
</gene>
<reference evidence="1" key="2">
    <citation type="submission" date="2004-02" db="EMBL/GenBank/DDBJ databases">
        <authorList>
            <person name="Fuetterer O."/>
            <person name="Angelov A."/>
            <person name="Liesegang H."/>
            <person name="Gottschalk G."/>
            <person name="Schleper C."/>
            <person name="Schepers B."/>
            <person name="Dock C."/>
            <person name="Antranikian G."/>
            <person name="Liebl W."/>
        </authorList>
    </citation>
    <scope>NUCLEOTIDE SEQUENCE</scope>
    <source>
        <strain evidence="1">DSM 9790</strain>
    </source>
</reference>
<dbReference type="Proteomes" id="UP000192315">
    <property type="component" value="Unassembled WGS sequence"/>
</dbReference>
<evidence type="ECO:0000313" key="3">
    <source>
        <dbReference type="Proteomes" id="UP000000438"/>
    </source>
</evidence>
<dbReference type="InterPro" id="IPR007153">
    <property type="entry name" value="Adenosine_kinase"/>
</dbReference>
<accession>A0A8G2FXC1</accession>
<proteinExistence type="predicted"/>